<feature type="domain" description="M23ase beta-sheet core" evidence="2">
    <location>
        <begin position="258"/>
        <end position="352"/>
    </location>
</feature>
<gene>
    <name evidence="3" type="ORF">H1S01_13045</name>
</gene>
<dbReference type="InterPro" id="IPR011055">
    <property type="entry name" value="Dup_hybrid_motif"/>
</dbReference>
<dbReference type="SUPFAM" id="SSF51261">
    <property type="entry name" value="Duplicated hybrid motif"/>
    <property type="match status" value="1"/>
</dbReference>
<comment type="caution">
    <text evidence="3">The sequence shown here is derived from an EMBL/GenBank/DDBJ whole genome shotgun (WGS) entry which is preliminary data.</text>
</comment>
<keyword evidence="1" id="KW-0812">Transmembrane</keyword>
<accession>A0ABR7T3U3</accession>
<organism evidence="3 4">
    <name type="scientific">Heliobacterium chlorum</name>
    <dbReference type="NCBI Taxonomy" id="2698"/>
    <lineage>
        <taxon>Bacteria</taxon>
        <taxon>Bacillati</taxon>
        <taxon>Bacillota</taxon>
        <taxon>Clostridia</taxon>
        <taxon>Eubacteriales</taxon>
        <taxon>Heliobacteriaceae</taxon>
        <taxon>Heliobacterium</taxon>
    </lineage>
</organism>
<proteinExistence type="predicted"/>
<keyword evidence="1" id="KW-0472">Membrane</keyword>
<keyword evidence="1" id="KW-1133">Transmembrane helix</keyword>
<dbReference type="RefSeq" id="WP_188040891.1">
    <property type="nucleotide sequence ID" value="NZ_JACVHF010000014.1"/>
</dbReference>
<keyword evidence="4" id="KW-1185">Reference proteome</keyword>
<dbReference type="PANTHER" id="PTHR21666">
    <property type="entry name" value="PEPTIDASE-RELATED"/>
    <property type="match status" value="1"/>
</dbReference>
<reference evidence="3 4" key="1">
    <citation type="submission" date="2020-07" db="EMBL/GenBank/DDBJ databases">
        <title>Draft whole-genome sequence of Heliobacterium chlorum DSM 3682, type strain.</title>
        <authorList>
            <person name="Kyndt J.A."/>
            <person name="Meyer T.E."/>
            <person name="Imhoff J.F."/>
        </authorList>
    </citation>
    <scope>NUCLEOTIDE SEQUENCE [LARGE SCALE GENOMIC DNA]</scope>
    <source>
        <strain evidence="3 4">DSM 3682</strain>
    </source>
</reference>
<dbReference type="PANTHER" id="PTHR21666:SF270">
    <property type="entry name" value="MUREIN HYDROLASE ACTIVATOR ENVC"/>
    <property type="match status" value="1"/>
</dbReference>
<dbReference type="CDD" id="cd12797">
    <property type="entry name" value="M23_peptidase"/>
    <property type="match status" value="1"/>
</dbReference>
<sequence length="358" mass="39808">MRRCRIIMFMDIYTWGVISISKDDSPRRKRQKPMTIMFVPGTGEKSFSINLSPERARQMLIGGIIAGAFVVLLLILSVYTLTQLSELHRLRSVNEEQAQKIEELQQFTVTVQDRLTKIKQLDKQIRRMVGIDGEEEKAIAPPAKDSEVIEDSSLVEPGDEKNNLHAFVMPSRSGGTVPVAMSMNQEAFELDDVENLSVLLHEYYEELDQKANDLQQLDKEVGERLNYLAAVPSTYPVRGEITSPFGARKSPFGVNKEFHTGLDLAADYGTPVRSAAKGKVVFTGSKPGLGNVVEVDHGYGFTTAYCHLSAITVKVNDTVERGDQVGKVGNSGRSTGPHLHFMVKKDGQLQNPETYLIH</sequence>
<evidence type="ECO:0000313" key="3">
    <source>
        <dbReference type="EMBL" id="MBC9785434.1"/>
    </source>
</evidence>
<dbReference type="EMBL" id="JACVHF010000014">
    <property type="protein sequence ID" value="MBC9785434.1"/>
    <property type="molecule type" value="Genomic_DNA"/>
</dbReference>
<dbReference type="Pfam" id="PF01551">
    <property type="entry name" value="Peptidase_M23"/>
    <property type="match status" value="1"/>
</dbReference>
<dbReference type="InterPro" id="IPR016047">
    <property type="entry name" value="M23ase_b-sheet_dom"/>
</dbReference>
<dbReference type="InterPro" id="IPR050570">
    <property type="entry name" value="Cell_wall_metabolism_enzyme"/>
</dbReference>
<protein>
    <submittedName>
        <fullName evidence="3">Peptidoglycan DD-metalloendopeptidase family protein</fullName>
    </submittedName>
</protein>
<feature type="transmembrane region" description="Helical" evidence="1">
    <location>
        <begin position="59"/>
        <end position="81"/>
    </location>
</feature>
<dbReference type="Gene3D" id="2.70.70.10">
    <property type="entry name" value="Glucose Permease (Domain IIA)"/>
    <property type="match status" value="1"/>
</dbReference>
<evidence type="ECO:0000313" key="4">
    <source>
        <dbReference type="Proteomes" id="UP000617402"/>
    </source>
</evidence>
<name>A0ABR7T3U3_HELCL</name>
<evidence type="ECO:0000256" key="1">
    <source>
        <dbReference type="SAM" id="Phobius"/>
    </source>
</evidence>
<dbReference type="Proteomes" id="UP000617402">
    <property type="component" value="Unassembled WGS sequence"/>
</dbReference>
<evidence type="ECO:0000259" key="2">
    <source>
        <dbReference type="Pfam" id="PF01551"/>
    </source>
</evidence>